<dbReference type="EMBL" id="LJRI01000585">
    <property type="protein sequence ID" value="KPY96104.1"/>
    <property type="molecule type" value="Genomic_DNA"/>
</dbReference>
<evidence type="ECO:0000313" key="2">
    <source>
        <dbReference type="Proteomes" id="UP000050384"/>
    </source>
</evidence>
<accession>A0A0N8T787</accession>
<organism evidence="1 2">
    <name type="scientific">Pseudomonas syringae pv. spinaceae</name>
    <dbReference type="NCBI Taxonomy" id="264459"/>
    <lineage>
        <taxon>Bacteria</taxon>
        <taxon>Pseudomonadati</taxon>
        <taxon>Pseudomonadota</taxon>
        <taxon>Gammaproteobacteria</taxon>
        <taxon>Pseudomonadales</taxon>
        <taxon>Pseudomonadaceae</taxon>
        <taxon>Pseudomonas</taxon>
        <taxon>Pseudomonas syringae</taxon>
    </lineage>
</organism>
<dbReference type="AlphaFoldDB" id="A0A0N8T787"/>
<name>A0A0N8T787_PSESX</name>
<comment type="caution">
    <text evidence="1">The sequence shown here is derived from an EMBL/GenBank/DDBJ whole genome shotgun (WGS) entry which is preliminary data.</text>
</comment>
<reference evidence="1 2" key="1">
    <citation type="submission" date="2015-09" db="EMBL/GenBank/DDBJ databases">
        <title>Genome announcement of multiple Pseudomonas syringae strains.</title>
        <authorList>
            <person name="Thakur S."/>
            <person name="Wang P.W."/>
            <person name="Gong Y."/>
            <person name="Weir B.S."/>
            <person name="Guttman D.S."/>
        </authorList>
    </citation>
    <scope>NUCLEOTIDE SEQUENCE [LARGE SCALE GENOMIC DNA]</scope>
    <source>
        <strain evidence="1 2">ICMP16929</strain>
    </source>
</reference>
<dbReference type="Proteomes" id="UP000050384">
    <property type="component" value="Unassembled WGS sequence"/>
</dbReference>
<proteinExistence type="predicted"/>
<dbReference type="PATRIC" id="fig|264459.3.peg.1592"/>
<dbReference type="RefSeq" id="WP_057426951.1">
    <property type="nucleotide sequence ID" value="NZ_LJRI01000585.1"/>
</dbReference>
<protein>
    <submittedName>
        <fullName evidence="1">Uncharacterized protein</fullName>
    </submittedName>
</protein>
<evidence type="ECO:0000313" key="1">
    <source>
        <dbReference type="EMBL" id="KPY96104.1"/>
    </source>
</evidence>
<sequence length="83" mass="9364">MNNSYEIELLSVKLELQAATDEYMRLVRQNAAFGPQWTAAGERHARAVAKWRQVVTRPSTPNVRIVAHRDIDQIHLIARGVAG</sequence>
<gene>
    <name evidence="1" type="ORF">ALO94_00916</name>
</gene>